<dbReference type="Proteomes" id="UP000224460">
    <property type="component" value="Unassembled WGS sequence"/>
</dbReference>
<proteinExistence type="predicted"/>
<sequence length="486" mass="52702">MITIKDVTLHEVEALLIPVYEDEVSNINKVEVLKEQKAFLGKEGEVFCATTIEEKVRYEIFIGVGKKEDFTSEGFRRALSEGARKAKALKVKTLGVQLLVNEKLCVGGNVKAITEAMSLALYDFIKYKTTDQHQEEMTIYLTGVPEAKRDRAQIKLQETLHIVEGVIIARNLVNEPSNIIYPESLAKEVEKLGEEAGFEVEVMKEETIKELGMEAFLAVGMSSENKPRLIVMRYMGEPDSQEILGLVGKGLTYDTGGYSLKPTDSMKTMHSDMGGAGAVIGAMSAIAKNKVKRNIVAVVAACENTISGSSYKPGDIIGSMAGKSIEILNTDAEGRLTLADAVTYIIEKEKVTEVIDVATLTGAALVALGTTTTAVVTNNSAFYERLQGAAAKTGETFWELPNHKDYQKLIKSEVADLKNVGGRNAGTITAGLFIGEFVKDLPWLHLDIAGTSWVETNTGYLTKGATGVPVRTLYAMVEGPCGCGKH</sequence>
<evidence type="ECO:0000313" key="1">
    <source>
        <dbReference type="EMBL" id="PHV70756.1"/>
    </source>
</evidence>
<name>A0AC61DBY9_9FIRM</name>
<comment type="caution">
    <text evidence="1">The sequence shown here is derived from an EMBL/GenBank/DDBJ whole genome shotgun (WGS) entry which is preliminary data.</text>
</comment>
<accession>A0AC61DBY9</accession>
<organism evidence="1 2">
    <name type="scientific">Sporanaerobium hydrogeniformans</name>
    <dbReference type="NCBI Taxonomy" id="3072179"/>
    <lineage>
        <taxon>Bacteria</taxon>
        <taxon>Bacillati</taxon>
        <taxon>Bacillota</taxon>
        <taxon>Clostridia</taxon>
        <taxon>Lachnospirales</taxon>
        <taxon>Lachnospiraceae</taxon>
        <taxon>Sporanaerobium</taxon>
    </lineage>
</organism>
<reference evidence="1" key="1">
    <citation type="submission" date="2017-10" db="EMBL/GenBank/DDBJ databases">
        <title>Genome sequence of cellulolytic Lachnospiraceae bacterium XHS1971 isolated from hotspring sediment.</title>
        <authorList>
            <person name="Vasudevan G."/>
            <person name="Joshi A.J."/>
            <person name="Hivarkar S."/>
            <person name="Lanjekar V.B."/>
            <person name="Dhakephalkar P.K."/>
            <person name="Dagar S."/>
        </authorList>
    </citation>
    <scope>NUCLEOTIDE SEQUENCE</scope>
    <source>
        <strain evidence="1">XHS1971</strain>
    </source>
</reference>
<evidence type="ECO:0000313" key="2">
    <source>
        <dbReference type="Proteomes" id="UP000224460"/>
    </source>
</evidence>
<keyword evidence="2" id="KW-1185">Reference proteome</keyword>
<protein>
    <submittedName>
        <fullName evidence="1">Leucyl aminopeptidase</fullName>
    </submittedName>
</protein>
<dbReference type="EMBL" id="PEDL01000007">
    <property type="protein sequence ID" value="PHV70756.1"/>
    <property type="molecule type" value="Genomic_DNA"/>
</dbReference>
<keyword evidence="1" id="KW-0031">Aminopeptidase</keyword>
<gene>
    <name evidence="1" type="ORF">CS063_08275</name>
</gene>
<keyword evidence="1" id="KW-0645">Protease</keyword>
<keyword evidence="1" id="KW-0378">Hydrolase</keyword>